<evidence type="ECO:0000313" key="2">
    <source>
        <dbReference type="Proteomes" id="UP000178953"/>
    </source>
</evidence>
<evidence type="ECO:0000313" key="1">
    <source>
        <dbReference type="EMBL" id="OFJ51201.1"/>
    </source>
</evidence>
<organism evidence="1 2">
    <name type="scientific">Mycolicibacterium grossiae</name>
    <dbReference type="NCBI Taxonomy" id="1552759"/>
    <lineage>
        <taxon>Bacteria</taxon>
        <taxon>Bacillati</taxon>
        <taxon>Actinomycetota</taxon>
        <taxon>Actinomycetes</taxon>
        <taxon>Mycobacteriales</taxon>
        <taxon>Mycobacteriaceae</taxon>
        <taxon>Mycolicibacterium</taxon>
    </lineage>
</organism>
<sequence>MPVLLRPDDTVQVGWDPRRAIVVRPPAGLSAAALADLLRLLQGGVTPADLVAVARNRGAVDDGAVTALLAALTDTGLLRATPVRVRTARVRVHGRGPLSDLLLGALRCSGTRVQHSRLSHAAVTTRTADLVVLADDLVADPHVVRALHTAAVAYLPVRVRDGTGLVGPLVLPGRSSCVRCADLHRSDRDAAWPAVAAQLRRTVGTSGRAAVLGTAALALDQVDRVVAAIHAGPADLAGDLVADPPPTVDTTLEFDVRTGSTVRRHWTRHPRCGC</sequence>
<comment type="caution">
    <text evidence="1">The sequence shown here is derived from an EMBL/GenBank/DDBJ whole genome shotgun (WGS) entry which is preliminary data.</text>
</comment>
<accession>A0A1E8PYC8</accession>
<proteinExistence type="predicted"/>
<reference evidence="1 2" key="1">
    <citation type="submission" date="2016-09" db="EMBL/GenBank/DDBJ databases">
        <title>genome sequence of Mycobacterium sp. 739 SCH.</title>
        <authorList>
            <person name="Greninger A.L."/>
            <person name="Qin X."/>
            <person name="Jerome K."/>
            <person name="Vora S."/>
            <person name="Quinn K."/>
        </authorList>
    </citation>
    <scope>NUCLEOTIDE SEQUENCE [LARGE SCALE GENOMIC DNA]</scope>
    <source>
        <strain evidence="1 2">SCH</strain>
    </source>
</reference>
<gene>
    <name evidence="1" type="ORF">BEL07_24030</name>
</gene>
<dbReference type="AlphaFoldDB" id="A0A1E8PYC8"/>
<dbReference type="EMBL" id="MCHX01000075">
    <property type="protein sequence ID" value="OFJ51201.1"/>
    <property type="molecule type" value="Genomic_DNA"/>
</dbReference>
<dbReference type="Proteomes" id="UP000178953">
    <property type="component" value="Unassembled WGS sequence"/>
</dbReference>
<name>A0A1E8PYC8_9MYCO</name>
<protein>
    <submittedName>
        <fullName evidence="1">Cyclodehydratase</fullName>
    </submittedName>
</protein>
<keyword evidence="2" id="KW-1185">Reference proteome</keyword>
<dbReference type="Gene3D" id="3.40.50.720">
    <property type="entry name" value="NAD(P)-binding Rossmann-like Domain"/>
    <property type="match status" value="1"/>
</dbReference>